<name>A0A6M3L4B4_9ZZZZ</name>
<accession>A0A6M3L4B4</accession>
<proteinExistence type="predicted"/>
<dbReference type="AlphaFoldDB" id="A0A6M3L4B4"/>
<gene>
    <name evidence="1" type="ORF">MM415B02766_0011</name>
</gene>
<sequence length="64" mass="7110">MNALVEKMIEESIDFGLDTCPKCGASWKCLEDSLYEGMGSPNYVVALAIIANCDCCQIRFKEEL</sequence>
<organism evidence="1">
    <name type="scientific">viral metagenome</name>
    <dbReference type="NCBI Taxonomy" id="1070528"/>
    <lineage>
        <taxon>unclassified sequences</taxon>
        <taxon>metagenomes</taxon>
        <taxon>organismal metagenomes</taxon>
    </lineage>
</organism>
<reference evidence="1" key="1">
    <citation type="submission" date="2020-03" db="EMBL/GenBank/DDBJ databases">
        <title>The deep terrestrial virosphere.</title>
        <authorList>
            <person name="Holmfeldt K."/>
            <person name="Nilsson E."/>
            <person name="Simone D."/>
            <person name="Lopez-Fernandez M."/>
            <person name="Wu X."/>
            <person name="de Brujin I."/>
            <person name="Lundin D."/>
            <person name="Andersson A."/>
            <person name="Bertilsson S."/>
            <person name="Dopson M."/>
        </authorList>
    </citation>
    <scope>NUCLEOTIDE SEQUENCE</scope>
    <source>
        <strain evidence="1">MM415B02766</strain>
    </source>
</reference>
<evidence type="ECO:0000313" key="1">
    <source>
        <dbReference type="EMBL" id="QJA88411.1"/>
    </source>
</evidence>
<protein>
    <submittedName>
        <fullName evidence="1">Uncharacterized protein</fullName>
    </submittedName>
</protein>
<dbReference type="EMBL" id="MT142776">
    <property type="protein sequence ID" value="QJA88411.1"/>
    <property type="molecule type" value="Genomic_DNA"/>
</dbReference>